<dbReference type="SUPFAM" id="SSF53623">
    <property type="entry name" value="MurD-like peptide ligases, catalytic domain"/>
    <property type="match status" value="1"/>
</dbReference>
<dbReference type="Pfam" id="PF02786">
    <property type="entry name" value="CPSase_L_D2"/>
    <property type="match status" value="1"/>
</dbReference>
<feature type="domain" description="ATP-grasp" evidence="14">
    <location>
        <begin position="224"/>
        <end position="479"/>
    </location>
</feature>
<dbReference type="SUPFAM" id="SSF53244">
    <property type="entry name" value="MurD-like peptide ligases, peptide-binding domain"/>
    <property type="match status" value="1"/>
</dbReference>
<dbReference type="AlphaFoldDB" id="A0A6J4V9P9"/>
<dbReference type="GO" id="GO:0071160">
    <property type="term" value="F:cyanophycin synthetase activity (L-aspartate-adding)"/>
    <property type="evidence" value="ECO:0007669"/>
    <property type="project" value="UniProtKB-EC"/>
</dbReference>
<evidence type="ECO:0000256" key="4">
    <source>
        <dbReference type="ARBA" id="ARBA00012968"/>
    </source>
</evidence>
<evidence type="ECO:0000313" key="15">
    <source>
        <dbReference type="EMBL" id="CAA9573301.1"/>
    </source>
</evidence>
<keyword evidence="8 13" id="KW-0547">Nucleotide-binding</keyword>
<evidence type="ECO:0000256" key="9">
    <source>
        <dbReference type="ARBA" id="ARBA00022840"/>
    </source>
</evidence>
<evidence type="ECO:0000256" key="3">
    <source>
        <dbReference type="ARBA" id="ARBA00011738"/>
    </source>
</evidence>
<comment type="catalytic activity">
    <reaction evidence="11">
        <text>[L-4-(L-arginin-2-N-yl)aspartate](n)-L-aspartate + L-arginine + ATP = [L-4-(L-arginin-2-N-yl)aspartate](n+1) + ADP + phosphate + H(+)</text>
        <dbReference type="Rhea" id="RHEA:23888"/>
        <dbReference type="Rhea" id="RHEA-COMP:13732"/>
        <dbReference type="Rhea" id="RHEA-COMP:13733"/>
        <dbReference type="ChEBI" id="CHEBI:15378"/>
        <dbReference type="ChEBI" id="CHEBI:30616"/>
        <dbReference type="ChEBI" id="CHEBI:32682"/>
        <dbReference type="ChEBI" id="CHEBI:43474"/>
        <dbReference type="ChEBI" id="CHEBI:137986"/>
        <dbReference type="ChEBI" id="CHEBI:137990"/>
        <dbReference type="ChEBI" id="CHEBI:456216"/>
        <dbReference type="EC" id="6.3.2.30"/>
    </reaction>
</comment>
<dbReference type="GO" id="GO:0046872">
    <property type="term" value="F:metal ion binding"/>
    <property type="evidence" value="ECO:0007669"/>
    <property type="project" value="InterPro"/>
</dbReference>
<organism evidence="15">
    <name type="scientific">uncultured Thermomicrobiales bacterium</name>
    <dbReference type="NCBI Taxonomy" id="1645740"/>
    <lineage>
        <taxon>Bacteria</taxon>
        <taxon>Pseudomonadati</taxon>
        <taxon>Thermomicrobiota</taxon>
        <taxon>Thermomicrobia</taxon>
        <taxon>Thermomicrobiales</taxon>
        <taxon>environmental samples</taxon>
    </lineage>
</organism>
<dbReference type="InterPro" id="IPR005479">
    <property type="entry name" value="CPAse_ATP-bd"/>
</dbReference>
<accession>A0A6J4V9P9</accession>
<evidence type="ECO:0000256" key="1">
    <source>
        <dbReference type="ARBA" id="ARBA00003184"/>
    </source>
</evidence>
<evidence type="ECO:0000256" key="7">
    <source>
        <dbReference type="ARBA" id="ARBA00022598"/>
    </source>
</evidence>
<keyword evidence="9 13" id="KW-0067">ATP-binding</keyword>
<evidence type="ECO:0000256" key="12">
    <source>
        <dbReference type="ARBA" id="ARBA00048425"/>
    </source>
</evidence>
<evidence type="ECO:0000256" key="10">
    <source>
        <dbReference type="ARBA" id="ARBA00031353"/>
    </source>
</evidence>
<evidence type="ECO:0000256" key="2">
    <source>
        <dbReference type="ARBA" id="ARBA00009060"/>
    </source>
</evidence>
<evidence type="ECO:0000259" key="14">
    <source>
        <dbReference type="PROSITE" id="PS50975"/>
    </source>
</evidence>
<evidence type="ECO:0000256" key="8">
    <source>
        <dbReference type="ARBA" id="ARBA00022741"/>
    </source>
</evidence>
<dbReference type="Gene3D" id="3.90.190.20">
    <property type="entry name" value="Mur ligase, C-terminal domain"/>
    <property type="match status" value="1"/>
</dbReference>
<dbReference type="EMBL" id="CADCWF010000275">
    <property type="protein sequence ID" value="CAA9573301.1"/>
    <property type="molecule type" value="Genomic_DNA"/>
</dbReference>
<comment type="subunit">
    <text evidence="3">Homodimer.</text>
</comment>
<proteinExistence type="inferred from homology"/>
<dbReference type="PROSITE" id="PS50975">
    <property type="entry name" value="ATP_GRASP"/>
    <property type="match status" value="1"/>
</dbReference>
<dbReference type="InterPro" id="IPR011761">
    <property type="entry name" value="ATP-grasp"/>
</dbReference>
<dbReference type="GO" id="GO:0005524">
    <property type="term" value="F:ATP binding"/>
    <property type="evidence" value="ECO:0007669"/>
    <property type="project" value="UniProtKB-UniRule"/>
</dbReference>
<comment type="function">
    <text evidence="1">Catalyzes the ATP-dependent polymerization of arginine and aspartate to multi-L-arginyl-poly-L-aspartic acid (cyanophycin; a water-insoluble reserve polymer).</text>
</comment>
<dbReference type="Pfam" id="PF02875">
    <property type="entry name" value="Mur_ligase_C"/>
    <property type="match status" value="1"/>
</dbReference>
<protein>
    <recommendedName>
        <fullName evidence="6">Cyanophycin synthetase</fullName>
        <ecNumber evidence="5">6.3.2.29</ecNumber>
        <ecNumber evidence="4">6.3.2.30</ecNumber>
    </recommendedName>
    <alternativeName>
        <fullName evidence="10">Cyanophycin synthase</fullName>
    </alternativeName>
</protein>
<dbReference type="InterPro" id="IPR004101">
    <property type="entry name" value="Mur_ligase_C"/>
</dbReference>
<dbReference type="EC" id="6.3.2.30" evidence="4"/>
<evidence type="ECO:0000256" key="6">
    <source>
        <dbReference type="ARBA" id="ARBA00022036"/>
    </source>
</evidence>
<dbReference type="Gene3D" id="3.30.470.20">
    <property type="entry name" value="ATP-grasp fold, B domain"/>
    <property type="match status" value="2"/>
</dbReference>
<evidence type="ECO:0000256" key="5">
    <source>
        <dbReference type="ARBA" id="ARBA00013005"/>
    </source>
</evidence>
<dbReference type="InterPro" id="IPR044019">
    <property type="entry name" value="Cyanophycin_syn_N"/>
</dbReference>
<dbReference type="Gene3D" id="3.40.1190.10">
    <property type="entry name" value="Mur-like, catalytic domain"/>
    <property type="match status" value="1"/>
</dbReference>
<evidence type="ECO:0000256" key="11">
    <source>
        <dbReference type="ARBA" id="ARBA00048094"/>
    </source>
</evidence>
<dbReference type="PANTHER" id="PTHR23135">
    <property type="entry name" value="MUR LIGASE FAMILY MEMBER"/>
    <property type="match status" value="1"/>
</dbReference>
<dbReference type="NCBIfam" id="NF010623">
    <property type="entry name" value="PRK14016.1"/>
    <property type="match status" value="1"/>
</dbReference>
<dbReference type="PANTHER" id="PTHR23135:SF18">
    <property type="entry name" value="CYANOPHYCIN SYNTHETASE"/>
    <property type="match status" value="1"/>
</dbReference>
<sequence>MLQIRRTKVFRGPNLWARMPVVHLVVDLGELEDRPTDTIPGFAERLTELIPSLSDHGCSLGRPGGFLQRLREGTWMGHVLEHVALELQNLAGAEVTRGKTRSTDEKGVYNVVYAYLQEDVGLAAGWLACRLLNHLIYGVEPDLDYARELEHGVIRVAERLAYGPSTGAIVAEAERRGIPVLRLDPRRSLVQLGHGRHQRRIWATITSETSEIAANVARDKELTNRLLQDVGIPSPRGVMVRNAAEAVAASGKLGYPVVLKPLDGNHGRGVMIDLPDEAAVREAFPTAARESRGGAVLVERYLVGKDYRILVVDGRVVAVAERVPAHVVGDGERTVAELIERTNADPRRGVGHEKVLTRIPLNEQTLETLARQGLSVDDIPVAGRHVRLQQTGNMSTGGTSIDRTDDIHPDNTQIARQAAMIVGLDVAGIDLISPDVARSVRETGGGIVEVNAGPGFRMHTHPTEGHPRHVGRAVVDMLFPPGSPSRVPIVAVTGTNGKTTTTRMIAAIMAAAGHRVGTTSSDGISIDGTQIAAGDMAGPVSAQMVLKNPVVDFAVLETARGGILREGLGFDRCDVAVVTNIAADHLGLGGVETVADLARVKAVVPQSVFRDGASVLNADNEWTVEMARTARGEVIFFSMDEASPVVRDHLRERGRAVVLRSTPAGEMLTLLERKRETSLLRADEIPATLGGRVRVNIANALAASAAAVARDVPLECIRDALRAFTTEFGQTPGRFNLLDIDGRQVVMDYCHNVAGLEAIADFVRRTAARQSVGVVAIAGDRRDEDVRAFGELAGRTFDRVVIREHDDPRGRARGEVAQLLQVAVVAAGRPPDRITVVLDEVEAVHEAIDVAAPGDLVVALVYRIPVVWESLMQRARNAEPPARAAVSALVG</sequence>
<dbReference type="InterPro" id="IPR013221">
    <property type="entry name" value="Mur_ligase_cen"/>
</dbReference>
<dbReference type="InterPro" id="IPR011810">
    <property type="entry name" value="Cya_phycin_syn"/>
</dbReference>
<name>A0A6J4V9P9_9BACT</name>
<dbReference type="GO" id="GO:0071161">
    <property type="term" value="F:cyanophycin synthetase activity (L-arginine-adding)"/>
    <property type="evidence" value="ECO:0007669"/>
    <property type="project" value="UniProtKB-EC"/>
</dbReference>
<comment type="catalytic activity">
    <reaction evidence="12">
        <text>[L-4-(L-arginin-2-N-yl)aspartate](n) + L-aspartate + ATP = [L-4-(L-arginin-2-N-yl)aspartate](n)-L-aspartate + ADP + phosphate + H(+)</text>
        <dbReference type="Rhea" id="RHEA:13277"/>
        <dbReference type="Rhea" id="RHEA-COMP:13728"/>
        <dbReference type="Rhea" id="RHEA-COMP:13733"/>
        <dbReference type="ChEBI" id="CHEBI:15378"/>
        <dbReference type="ChEBI" id="CHEBI:29991"/>
        <dbReference type="ChEBI" id="CHEBI:30616"/>
        <dbReference type="ChEBI" id="CHEBI:43474"/>
        <dbReference type="ChEBI" id="CHEBI:137986"/>
        <dbReference type="ChEBI" id="CHEBI:137990"/>
        <dbReference type="ChEBI" id="CHEBI:456216"/>
        <dbReference type="EC" id="6.3.2.29"/>
    </reaction>
</comment>
<reference evidence="15" key="1">
    <citation type="submission" date="2020-02" db="EMBL/GenBank/DDBJ databases">
        <authorList>
            <person name="Meier V. D."/>
        </authorList>
    </citation>
    <scope>NUCLEOTIDE SEQUENCE</scope>
    <source>
        <strain evidence="15">AVDCRST_MAG59</strain>
    </source>
</reference>
<dbReference type="Pfam" id="PF08245">
    <property type="entry name" value="Mur_ligase_M"/>
    <property type="match status" value="1"/>
</dbReference>
<dbReference type="InterPro" id="IPR036565">
    <property type="entry name" value="Mur-like_cat_sf"/>
</dbReference>
<dbReference type="InterPro" id="IPR036615">
    <property type="entry name" value="Mur_ligase_C_dom_sf"/>
</dbReference>
<dbReference type="NCBIfam" id="TIGR02068">
    <property type="entry name" value="cya_phycin_syn"/>
    <property type="match status" value="1"/>
</dbReference>
<keyword evidence="7 15" id="KW-0436">Ligase</keyword>
<comment type="similarity">
    <text evidence="2">In the C-terminal section; belongs to the MurCDEF family.</text>
</comment>
<dbReference type="EC" id="6.3.2.29" evidence="5"/>
<evidence type="ECO:0000256" key="13">
    <source>
        <dbReference type="PROSITE-ProRule" id="PRU00409"/>
    </source>
</evidence>
<dbReference type="SUPFAM" id="SSF56059">
    <property type="entry name" value="Glutathione synthetase ATP-binding domain-like"/>
    <property type="match status" value="1"/>
</dbReference>
<gene>
    <name evidence="15" type="ORF">AVDCRST_MAG59-3783</name>
</gene>
<dbReference type="Pfam" id="PF18921">
    <property type="entry name" value="Cyanophycin_syn"/>
    <property type="match status" value="1"/>
</dbReference>